<evidence type="ECO:0000313" key="1">
    <source>
        <dbReference type="EMBL" id="CAI9765399.1"/>
    </source>
</evidence>
<dbReference type="AlphaFoldDB" id="A0AAD2DTA1"/>
<evidence type="ECO:0000313" key="2">
    <source>
        <dbReference type="Proteomes" id="UP000834106"/>
    </source>
</evidence>
<dbReference type="Proteomes" id="UP000834106">
    <property type="component" value="Chromosome 7"/>
</dbReference>
<sequence length="125" mass="13517">MWNLHWAITRFDNMEALGTSMQGTYGRESRICGGGMASYKVLVRLLAEEIVKVSKLSKTDYELLKALELPMGSKVSKPTLLVSWRKSAAGWVKLNVDGSCVGNLGPCGGGGVLRDYYGDLVAGLC</sequence>
<accession>A0AAD2DTA1</accession>
<dbReference type="EMBL" id="OU503042">
    <property type="protein sequence ID" value="CAI9765399.1"/>
    <property type="molecule type" value="Genomic_DNA"/>
</dbReference>
<proteinExistence type="predicted"/>
<reference evidence="1" key="1">
    <citation type="submission" date="2023-05" db="EMBL/GenBank/DDBJ databases">
        <authorList>
            <person name="Huff M."/>
        </authorList>
    </citation>
    <scope>NUCLEOTIDE SEQUENCE</scope>
</reference>
<name>A0AAD2DTA1_9LAMI</name>
<organism evidence="1 2">
    <name type="scientific">Fraxinus pennsylvanica</name>
    <dbReference type="NCBI Taxonomy" id="56036"/>
    <lineage>
        <taxon>Eukaryota</taxon>
        <taxon>Viridiplantae</taxon>
        <taxon>Streptophyta</taxon>
        <taxon>Embryophyta</taxon>
        <taxon>Tracheophyta</taxon>
        <taxon>Spermatophyta</taxon>
        <taxon>Magnoliopsida</taxon>
        <taxon>eudicotyledons</taxon>
        <taxon>Gunneridae</taxon>
        <taxon>Pentapetalae</taxon>
        <taxon>asterids</taxon>
        <taxon>lamiids</taxon>
        <taxon>Lamiales</taxon>
        <taxon>Oleaceae</taxon>
        <taxon>Oleeae</taxon>
        <taxon>Fraxinus</taxon>
    </lineage>
</organism>
<protein>
    <submittedName>
        <fullName evidence="1">Uncharacterized protein</fullName>
    </submittedName>
</protein>
<gene>
    <name evidence="1" type="ORF">FPE_LOCUS12829</name>
</gene>
<keyword evidence="2" id="KW-1185">Reference proteome</keyword>